<dbReference type="STRING" id="1459.AF332_11405"/>
<dbReference type="Proteomes" id="UP000037109">
    <property type="component" value="Unassembled WGS sequence"/>
</dbReference>
<evidence type="ECO:0000313" key="2">
    <source>
        <dbReference type="Proteomes" id="UP000037109"/>
    </source>
</evidence>
<organism evidence="1 2">
    <name type="scientific">Sporosarcina globispora</name>
    <name type="common">Bacillus globisporus</name>
    <dbReference type="NCBI Taxonomy" id="1459"/>
    <lineage>
        <taxon>Bacteria</taxon>
        <taxon>Bacillati</taxon>
        <taxon>Bacillota</taxon>
        <taxon>Bacilli</taxon>
        <taxon>Bacillales</taxon>
        <taxon>Caryophanaceae</taxon>
        <taxon>Sporosarcina</taxon>
    </lineage>
</organism>
<gene>
    <name evidence="1" type="ORF">AF332_11405</name>
</gene>
<name>A0A0M0GBS4_SPOGL</name>
<dbReference type="PATRIC" id="fig|1459.3.peg.2443"/>
<keyword evidence="2" id="KW-1185">Reference proteome</keyword>
<proteinExistence type="predicted"/>
<comment type="caution">
    <text evidence="1">The sequence shown here is derived from an EMBL/GenBank/DDBJ whole genome shotgun (WGS) entry which is preliminary data.</text>
</comment>
<accession>A0A0M0GBS4</accession>
<dbReference type="RefSeq" id="WP_053434718.1">
    <property type="nucleotide sequence ID" value="NZ_LGUF01000007.1"/>
</dbReference>
<dbReference type="AlphaFoldDB" id="A0A0M0GBS4"/>
<protein>
    <submittedName>
        <fullName evidence="1">Uncharacterized protein</fullName>
    </submittedName>
</protein>
<sequence length="191" mass="22426">MTNLIGLKLKGTQGSEIEVVSFFEKFNMYQCKETKNNIITSPLLSESEINELIKSQSKIIESEKVVSSLKESQDQEQKEIKDAESIGEFKKHDPKQHAKAKAALNKQFKYNDKWYTRKEYVLEILNNEDIQPLFHKKKWYFENIKKSTAVQATKTEIEFYIYLKANYHHDNILPEATKQQLIKQYIEELAA</sequence>
<dbReference type="EMBL" id="LGUF01000007">
    <property type="protein sequence ID" value="KON87370.1"/>
    <property type="molecule type" value="Genomic_DNA"/>
</dbReference>
<reference evidence="2" key="1">
    <citation type="submission" date="2015-07" db="EMBL/GenBank/DDBJ databases">
        <title>Fjat-10036 dsm4.</title>
        <authorList>
            <person name="Liu B."/>
            <person name="Wang J."/>
            <person name="Zhu Y."/>
            <person name="Liu G."/>
            <person name="Chen Q."/>
            <person name="Chen Z."/>
            <person name="Lan J."/>
            <person name="Che J."/>
            <person name="Ge C."/>
            <person name="Shi H."/>
            <person name="Pan Z."/>
            <person name="Liu X."/>
        </authorList>
    </citation>
    <scope>NUCLEOTIDE SEQUENCE [LARGE SCALE GENOMIC DNA]</scope>
    <source>
        <strain evidence="2">DSM 4</strain>
    </source>
</reference>
<evidence type="ECO:0000313" key="1">
    <source>
        <dbReference type="EMBL" id="KON87370.1"/>
    </source>
</evidence>